<accession>C2G2G6</accession>
<dbReference type="AlphaFoldDB" id="C2G2G6"/>
<sequence>MFSEYRFQLYGLQMLFCTDHKLSFIWGSTSKIRVMKLDLSNKDFCLFLMTEFPFGSNEEKETMLSDYIVENFQMPSESWFEELAGKTDESGQEVQPWNGYTWMYPINDNVTFYAEFHPNETIYFFNDTYLGNTGGHFHLSLLRWAELKSIVAKQDKDPSLLFFMLLPLTLGDISEQEDIRYEIALHLTKTSIKAEDLIMDDIANFLTSHVVAYQGFEYREGVGFVTQRNHSERNHMHSEEDLRTINDIIGLAVK</sequence>
<evidence type="ECO:0000313" key="2">
    <source>
        <dbReference type="Proteomes" id="UP000006241"/>
    </source>
</evidence>
<dbReference type="EMBL" id="ACHB01000089">
    <property type="protein sequence ID" value="EEI90608.1"/>
    <property type="molecule type" value="Genomic_DNA"/>
</dbReference>
<dbReference type="Pfam" id="PF15563">
    <property type="entry name" value="Imm19"/>
    <property type="match status" value="1"/>
</dbReference>
<comment type="caution">
    <text evidence="1">The sequence shown here is derived from an EMBL/GenBank/DDBJ whole genome shotgun (WGS) entry which is preliminary data.</text>
</comment>
<organism evidence="1 2">
    <name type="scientific">Sphingobacterium spiritivorum ATCC 33300</name>
    <dbReference type="NCBI Taxonomy" id="525372"/>
    <lineage>
        <taxon>Bacteria</taxon>
        <taxon>Pseudomonadati</taxon>
        <taxon>Bacteroidota</taxon>
        <taxon>Sphingobacteriia</taxon>
        <taxon>Sphingobacteriales</taxon>
        <taxon>Sphingobacteriaceae</taxon>
        <taxon>Sphingobacterium</taxon>
    </lineage>
</organism>
<dbReference type="HOGENOM" id="CLU_1093744_0_0_10"/>
<name>C2G2G6_SPHSI</name>
<proteinExistence type="predicted"/>
<protein>
    <recommendedName>
        <fullName evidence="3">Immunity protein 19</fullName>
    </recommendedName>
</protein>
<reference evidence="1 2" key="1">
    <citation type="submission" date="2009-01" db="EMBL/GenBank/DDBJ databases">
        <authorList>
            <person name="Qin X."/>
            <person name="Bachman B."/>
            <person name="Battles P."/>
            <person name="Bell A."/>
            <person name="Bess C."/>
            <person name="Bickham C."/>
            <person name="Chaboub L."/>
            <person name="Chen D."/>
            <person name="Coyle M."/>
            <person name="Deiros D.R."/>
            <person name="Dinh H."/>
            <person name="Forbes L."/>
            <person name="Fowler G."/>
            <person name="Francisco L."/>
            <person name="Fu Q."/>
            <person name="Gubbala S."/>
            <person name="Hale W."/>
            <person name="Han Y."/>
            <person name="Hemphill L."/>
            <person name="Highlander S.K."/>
            <person name="Hirani K."/>
            <person name="Hogues M."/>
            <person name="Jackson L."/>
            <person name="Jakkamsetti A."/>
            <person name="Javaid M."/>
            <person name="Jiang H."/>
            <person name="Korchina V."/>
            <person name="Kovar C."/>
            <person name="Lara F."/>
            <person name="Lee S."/>
            <person name="Mata R."/>
            <person name="Mathew T."/>
            <person name="Moen C."/>
            <person name="Morales K."/>
            <person name="Munidasa M."/>
            <person name="Nazareth L."/>
            <person name="Ngo R."/>
            <person name="Nguyen L."/>
            <person name="Okwuonu G."/>
            <person name="Ongeri F."/>
            <person name="Patil S."/>
            <person name="Petrosino J."/>
            <person name="Pham C."/>
            <person name="Pham P."/>
            <person name="Pu L.-L."/>
            <person name="Puazo M."/>
            <person name="Raj R."/>
            <person name="Reid J."/>
            <person name="Rouhana J."/>
            <person name="Saada N."/>
            <person name="Shang Y."/>
            <person name="Simmons D."/>
            <person name="Thornton R."/>
            <person name="Warren J."/>
            <person name="Weissenberger G."/>
            <person name="Zhang J."/>
            <person name="Zhang L."/>
            <person name="Zhou C."/>
            <person name="Zhu D."/>
            <person name="Muzny D."/>
            <person name="Worley K."/>
            <person name="Gibbs R."/>
        </authorList>
    </citation>
    <scope>NUCLEOTIDE SEQUENCE [LARGE SCALE GENOMIC DNA]</scope>
    <source>
        <strain evidence="1 2">ATCC 33300</strain>
    </source>
</reference>
<evidence type="ECO:0008006" key="3">
    <source>
        <dbReference type="Google" id="ProtNLM"/>
    </source>
</evidence>
<dbReference type="InterPro" id="IPR029086">
    <property type="entry name" value="Imm19"/>
</dbReference>
<gene>
    <name evidence="1" type="ORF">HMPREF0765_3772</name>
</gene>
<evidence type="ECO:0000313" key="1">
    <source>
        <dbReference type="EMBL" id="EEI90608.1"/>
    </source>
</evidence>
<dbReference type="Proteomes" id="UP000006241">
    <property type="component" value="Unassembled WGS sequence"/>
</dbReference>